<dbReference type="GO" id="GO:0005975">
    <property type="term" value="P:carbohydrate metabolic process"/>
    <property type="evidence" value="ECO:0007669"/>
    <property type="project" value="UniProtKB-ARBA"/>
</dbReference>
<reference evidence="4" key="1">
    <citation type="submission" date="2022-02" db="EMBL/GenBank/DDBJ databases">
        <title>Corynebacterium sp. from urogenital microbiome.</title>
        <authorList>
            <person name="Cappelli E.A."/>
            <person name="Ribeiro T.G."/>
            <person name="Peixe L."/>
        </authorList>
    </citation>
    <scope>NUCLEOTIDE SEQUENCE</scope>
    <source>
        <strain evidence="4">C8Ua_172</strain>
    </source>
</reference>
<organism evidence="4 5">
    <name type="scientific">Corynebacterium meitnerae</name>
    <dbReference type="NCBI Taxonomy" id="2913498"/>
    <lineage>
        <taxon>Bacteria</taxon>
        <taxon>Bacillati</taxon>
        <taxon>Actinomycetota</taxon>
        <taxon>Actinomycetes</taxon>
        <taxon>Mycobacteriales</taxon>
        <taxon>Corynebacteriaceae</taxon>
        <taxon>Corynebacterium</taxon>
    </lineage>
</organism>
<evidence type="ECO:0000259" key="3">
    <source>
        <dbReference type="PROSITE" id="PS50835"/>
    </source>
</evidence>
<dbReference type="InterPro" id="IPR007110">
    <property type="entry name" value="Ig-like_dom"/>
</dbReference>
<feature type="transmembrane region" description="Helical" evidence="2">
    <location>
        <begin position="1084"/>
        <end position="1111"/>
    </location>
</feature>
<feature type="region of interest" description="Disordered" evidence="1">
    <location>
        <begin position="801"/>
        <end position="820"/>
    </location>
</feature>
<feature type="region of interest" description="Disordered" evidence="1">
    <location>
        <begin position="1039"/>
        <end position="1081"/>
    </location>
</feature>
<evidence type="ECO:0000313" key="4">
    <source>
        <dbReference type="EMBL" id="MCZ9294339.1"/>
    </source>
</evidence>
<dbReference type="InterPro" id="IPR007331">
    <property type="entry name" value="Htaa"/>
</dbReference>
<feature type="compositionally biased region" description="Pro residues" evidence="1">
    <location>
        <begin position="1066"/>
        <end position="1075"/>
    </location>
</feature>
<dbReference type="AlphaFoldDB" id="A0A9X3LUI0"/>
<keyword evidence="2" id="KW-0812">Transmembrane</keyword>
<name>A0A9X3LUI0_9CORY</name>
<keyword evidence="2" id="KW-0472">Membrane</keyword>
<proteinExistence type="predicted"/>
<dbReference type="RefSeq" id="WP_269965762.1">
    <property type="nucleotide sequence ID" value="NZ_JAKMUS010000011.1"/>
</dbReference>
<evidence type="ECO:0000313" key="5">
    <source>
        <dbReference type="Proteomes" id="UP001146468"/>
    </source>
</evidence>
<accession>A0A9X3LUI0</accession>
<comment type="caution">
    <text evidence="4">The sequence shown here is derived from an EMBL/GenBank/DDBJ whole genome shotgun (WGS) entry which is preliminary data.</text>
</comment>
<dbReference type="PROSITE" id="PS50835">
    <property type="entry name" value="IG_LIKE"/>
    <property type="match status" value="1"/>
</dbReference>
<keyword evidence="2" id="KW-1133">Transmembrane helix</keyword>
<sequence length="1127" mass="121570">MSISARRTWVALFMVLAIISGVLMPPPKSAHAQEIIPITQGRVTWGIYESWRSYVGTQAATVSGGVEVLPSGEYSWPIESGTYDPESKTLTVKTKGQVRFTQYKQPDGTYQLDSTYKNVEVIISPTTQEIRLDYVGNSRSTGQLEEKSGTYATLNISDANPKTENNATTWERIPTFQASLIDLYPQGTPIDPVSIEYQGPGGKPSTSRPELPGGIPVLSPNQTWVSNTQDEQPFVTFASPKNDLLHVIEYSKITSEVPELTLRHIKASTMEEIASEPLPVSKSTSARFAYDPETESVFYGDFSLGANRAGLSNIDIKRAHYNPETKQTQVSTVATLTDDPDYRRIGSIVWDPHENELVVAIDTGTNNPKKIGFVYLDGEDWNETIAPLNLESRRIGEQQPFMLSPSMFTSESFQPMNIIPMGDGVYVAALGGTYQTAGSTKRKGMPAFLLERAGKQTFATPIAGTTPSKQALLGTAYSIAQLIDDKHVLLSTADLFYGDLQVVTVEDDEAEAGEEFTLPNWENTAAYAATFDPTSGFQYVLGRDKALYVLRDGAHIHRYQFPDTSNAGLSPQPTFPLTVSSDGSVVFQVTDPETKNAGLRRFELLGTSPSFTASPESTTINLGRASEGSVTLSAEATKTDLASTRHWQVKRAGESSFVDINGETGDEFTAKVTAADNGAQFRAVERTKRGDVVSDTATITVTGAPAVTQHPKDITVVPGEQAAFSASFASHPPATKIVWQRYSNGFWADISLDDDTTVATNDTTSVLTLSKASSDMHSVRVRAHAVNDAGDIFTSPATLTVKQTGNSGETPTPPKARSVKDAKMRWAFNDELQHRPPAGGVNYLSADISDGTEATYSANNGDVAIKIVNGDSVASPTWKTKADFLGTENAQQVVELSGGRGSINPDGSATIEWEGSMSLNYYGGLAVFSITNPRLVISADGTGELRGDLSGYETDRTALTKLPLQPREDVQIATFKSVHIDESGSLTVSPEFAGREIEVPEGHRPQNRSVAGWGAWPQEFVDFQFKTGLSSYWYSSGGSSDSAKVPHPITFGFGTTSDEGSTTTPDPAPEPPTPSPSESSDVPAWLRILGGTLAVLSSVISALSLVGMLLLNAYPDLRKHLPSIGLN</sequence>
<dbReference type="EMBL" id="JAKMUS010000011">
    <property type="protein sequence ID" value="MCZ9294339.1"/>
    <property type="molecule type" value="Genomic_DNA"/>
</dbReference>
<evidence type="ECO:0000256" key="2">
    <source>
        <dbReference type="SAM" id="Phobius"/>
    </source>
</evidence>
<feature type="compositionally biased region" description="Polar residues" evidence="1">
    <location>
        <begin position="801"/>
        <end position="810"/>
    </location>
</feature>
<dbReference type="SUPFAM" id="SSF48726">
    <property type="entry name" value="Immunoglobulin"/>
    <property type="match status" value="1"/>
</dbReference>
<dbReference type="InterPro" id="IPR036179">
    <property type="entry name" value="Ig-like_dom_sf"/>
</dbReference>
<gene>
    <name evidence="4" type="ORF">L8U60_07565</name>
</gene>
<evidence type="ECO:0000256" key="1">
    <source>
        <dbReference type="SAM" id="MobiDB-lite"/>
    </source>
</evidence>
<dbReference type="Pfam" id="PF04213">
    <property type="entry name" value="HtaA"/>
    <property type="match status" value="1"/>
</dbReference>
<dbReference type="Proteomes" id="UP001146468">
    <property type="component" value="Unassembled WGS sequence"/>
</dbReference>
<protein>
    <submittedName>
        <fullName evidence="4">HtaA domain-containing protein</fullName>
    </submittedName>
</protein>
<feature type="domain" description="Ig-like" evidence="3">
    <location>
        <begin position="705"/>
        <end position="800"/>
    </location>
</feature>
<dbReference type="InterPro" id="IPR013783">
    <property type="entry name" value="Ig-like_fold"/>
</dbReference>
<dbReference type="Gene3D" id="2.60.40.10">
    <property type="entry name" value="Immunoglobulins"/>
    <property type="match status" value="1"/>
</dbReference>
<keyword evidence="5" id="KW-1185">Reference proteome</keyword>